<dbReference type="CDD" id="cd14728">
    <property type="entry name" value="Ere-like"/>
    <property type="match status" value="1"/>
</dbReference>
<dbReference type="SUPFAM" id="SSF159501">
    <property type="entry name" value="EreA/ChaN-like"/>
    <property type="match status" value="1"/>
</dbReference>
<dbReference type="RefSeq" id="WP_136835379.1">
    <property type="nucleotide sequence ID" value="NZ_SWBQ01000002.1"/>
</dbReference>
<accession>A0A4U1CLD8</accession>
<dbReference type="InterPro" id="IPR007815">
    <property type="entry name" value="Emycin_Estase"/>
</dbReference>
<dbReference type="PANTHER" id="PTHR31299:SF0">
    <property type="entry name" value="ESTERASE, PUTATIVE (AFU_ORTHOLOGUE AFUA_1G05850)-RELATED"/>
    <property type="match status" value="1"/>
</dbReference>
<reference evidence="1 2" key="1">
    <citation type="submission" date="2019-04" db="EMBL/GenBank/DDBJ databases">
        <title>Pedobacter sp. RP-3-15 sp. nov., isolated from Arctic soil.</title>
        <authorList>
            <person name="Dahal R.H."/>
            <person name="Kim D.-U."/>
        </authorList>
    </citation>
    <scope>NUCLEOTIDE SEQUENCE [LARGE SCALE GENOMIC DNA]</scope>
    <source>
        <strain evidence="1 2">RP-3-15</strain>
    </source>
</reference>
<evidence type="ECO:0000313" key="1">
    <source>
        <dbReference type="EMBL" id="TKC07111.1"/>
    </source>
</evidence>
<dbReference type="PANTHER" id="PTHR31299">
    <property type="entry name" value="ESTERASE, PUTATIVE (AFU_ORTHOLOGUE AFUA_1G05850)-RELATED"/>
    <property type="match status" value="1"/>
</dbReference>
<name>A0A4U1CLD8_9SPHI</name>
<dbReference type="AlphaFoldDB" id="A0A4U1CLD8"/>
<dbReference type="OrthoDB" id="9810066at2"/>
<proteinExistence type="predicted"/>
<evidence type="ECO:0000313" key="2">
    <source>
        <dbReference type="Proteomes" id="UP000307244"/>
    </source>
</evidence>
<protein>
    <submittedName>
        <fullName evidence="1">Erythromycin esterase family protein</fullName>
    </submittedName>
</protein>
<dbReference type="Gene3D" id="3.30.1870.10">
    <property type="entry name" value="EreA-like, domain 2"/>
    <property type="match status" value="1"/>
</dbReference>
<gene>
    <name evidence="1" type="ORF">FA047_07580</name>
</gene>
<comment type="caution">
    <text evidence="1">The sequence shown here is derived from an EMBL/GenBank/DDBJ whole genome shotgun (WGS) entry which is preliminary data.</text>
</comment>
<dbReference type="Gene3D" id="3.40.1660.10">
    <property type="entry name" value="EreA-like (biosynthetic domain)"/>
    <property type="match status" value="1"/>
</dbReference>
<dbReference type="Pfam" id="PF05139">
    <property type="entry name" value="Erythro_esteras"/>
    <property type="match status" value="1"/>
</dbReference>
<dbReference type="InterPro" id="IPR052036">
    <property type="entry name" value="Hydrolase/PRTase-associated"/>
</dbReference>
<organism evidence="1 2">
    <name type="scientific">Pedobacter frigoris</name>
    <dbReference type="NCBI Taxonomy" id="2571272"/>
    <lineage>
        <taxon>Bacteria</taxon>
        <taxon>Pseudomonadati</taxon>
        <taxon>Bacteroidota</taxon>
        <taxon>Sphingobacteriia</taxon>
        <taxon>Sphingobacteriales</taxon>
        <taxon>Sphingobacteriaceae</taxon>
        <taxon>Pedobacter</taxon>
    </lineage>
</organism>
<dbReference type="Proteomes" id="UP000307244">
    <property type="component" value="Unassembled WGS sequence"/>
</dbReference>
<dbReference type="GO" id="GO:0046677">
    <property type="term" value="P:response to antibiotic"/>
    <property type="evidence" value="ECO:0007669"/>
    <property type="project" value="InterPro"/>
</dbReference>
<dbReference type="EMBL" id="SWBQ01000002">
    <property type="protein sequence ID" value="TKC07111.1"/>
    <property type="molecule type" value="Genomic_DNA"/>
</dbReference>
<keyword evidence="2" id="KW-1185">Reference proteome</keyword>
<dbReference type="Gene3D" id="1.20.1440.30">
    <property type="entry name" value="Biosynthetic Protein domain"/>
    <property type="match status" value="1"/>
</dbReference>
<sequence length="405" mass="46787">MKSLQFNAALIVLFSFLFPWNLSAQEDIKQIISSLDKVIKPVKTLKPDSSFDDIAFLKETIKDREIIALGEATHGTLEIYNYKDRLVRFLVSESGYRAIGFEADHIALEYIDEYIAGKTDSLKFQYGANLINTNRRMFEWLRSYNLTKVEEDKVHVYGLEVRNFGNIINRILQVIPSITDSDRQLLEKIKGKRYNEIKKDDINALRASINDMKKVTDNGLHQHYLNLLDQLIDAYKEQKIGMRDQVMADNTTWIKDQAKNNKVIVWVHNGHVAKTALYKNPTMGTYLDKKYGSKYFVIATDINYGKVHVNIFTAKNKPLGGFQPLYYAEVNSDKAYEYYFKQCQFKNFILDVGSAKNDPVLNSFLTKPKDMRMIGSLSIPDRKNLSIAKNFDMIVYFNSTNSMFN</sequence>